<feature type="compositionally biased region" description="Basic and acidic residues" evidence="1">
    <location>
        <begin position="545"/>
        <end position="555"/>
    </location>
</feature>
<dbReference type="PROSITE" id="PS51318">
    <property type="entry name" value="TAT"/>
    <property type="match status" value="1"/>
</dbReference>
<dbReference type="InterPro" id="IPR017896">
    <property type="entry name" value="4Fe4S_Fe-S-bd"/>
</dbReference>
<gene>
    <name evidence="3" type="ORF">CAL13_15750</name>
</gene>
<evidence type="ECO:0000313" key="4">
    <source>
        <dbReference type="Proteomes" id="UP000194139"/>
    </source>
</evidence>
<dbReference type="Proteomes" id="UP000194139">
    <property type="component" value="Chromosome"/>
</dbReference>
<dbReference type="Gene3D" id="2.20.25.90">
    <property type="entry name" value="ADC-like domains"/>
    <property type="match status" value="1"/>
</dbReference>
<dbReference type="SUPFAM" id="SSF53706">
    <property type="entry name" value="Formate dehydrogenase/DMSO reductase, domains 1-3"/>
    <property type="match status" value="1"/>
</dbReference>
<protein>
    <recommendedName>
        <fullName evidence="2">4Fe-4S ferredoxin-type domain-containing protein</fullName>
    </recommendedName>
</protein>
<dbReference type="PANTHER" id="PTHR42783:SF3">
    <property type="entry name" value="GLUTAMATE SYNTHASE [NADPH] SMALL CHAIN-RELATED"/>
    <property type="match status" value="1"/>
</dbReference>
<sequence>MNRHAPFIPLQRADARQPDDSPESPARRALLGLMAASAALAGAGCSGPPQEAIVPYVDMPEGAPLGNPVFYATAVVRDGYAHGVLVQSREGRPIKVEGNPGHPVSRGATDAYAQAVILQLWDPDRSNAIVNGGDIAAWQAFREALAQRRAAWDRNGGAGLRVLTGTVTSPTLLRQLEALRQRYPAMRWHRHDPLHDAAADAGNRQAWGAPIAPLYRLDRARIVAAYGADLFGAGPGAIRCAGDFMATRGDNPARGRLYVLEAAPTLTGAVADERRALRPDEIEAALRRLAMALQMPGASAQLGETPTAWDRQLAKALRVHVGASLVVAGPGLSAPAHALAWAINAALGNIGETVTALPTPDPAPINALAAEMRDGRVDTLLILDANPVYDTPGAMRFADAMRHVPCSIHLGLYRDETGRAATWHLPRAHDFEDWSDARAADGTASIVQPLIAPLHAGRSPHTLLALLTDDSEITAYQAVRDTWRAAWTGTDLAGDVEARWTESLRTGVVAGSALAPLTRDRLAPPESLWRAAMASPGAMQPDDAPAARRPGETHETGIQPESAPALLALFAADASAGTGAWANNAWLQELPRPLTQITWDNAAVMAPETARDLGVQEGDVVRLLAAPNVHGPEPASLSAPAGTASPAGEPPSIEVPVFILPGQAPGVVSLALGYGRRAAGRVGDGVGVDVYPLAPLDGQGMPQAVARVRVRATGRRHAFARAQRETSMHDREMVRVVPPGERAGEEKTQPSLYPPVDYPDYAWAMTVDLDACIGCKACTVACQAENNIPTVGKEEVARGRIMHWLRVDVYHDERPPQQAHRAPQEVLPQAQSEQRRQAPRTLFQPVPCMHCENAPCEEVCPVGATVHDSEGLNAQVYNRCVGTRFCSNNCPYKVRRFNFYAYSDESESSAARANPEVTVRRRGVMEKCTYCVQRISRARIEAEKAGRAIRDGDVVTACEAACPTRAIVFGDLNDPSSRVNASRRSPRRYALLEELNTRPRTTYLARVEDLSARLESGDG</sequence>
<feature type="region of interest" description="Disordered" evidence="1">
    <location>
        <begin position="815"/>
        <end position="836"/>
    </location>
</feature>
<dbReference type="EMBL" id="CP021109">
    <property type="protein sequence ID" value="ARP87497.1"/>
    <property type="molecule type" value="Genomic_DNA"/>
</dbReference>
<evidence type="ECO:0000259" key="2">
    <source>
        <dbReference type="PROSITE" id="PS51379"/>
    </source>
</evidence>
<dbReference type="InterPro" id="IPR006311">
    <property type="entry name" value="TAT_signal"/>
</dbReference>
<proteinExistence type="predicted"/>
<accession>A0A1W6Z296</accession>
<evidence type="ECO:0000313" key="3">
    <source>
        <dbReference type="EMBL" id="ARP87497.1"/>
    </source>
</evidence>
<reference evidence="3 4" key="1">
    <citation type="submission" date="2017-05" db="EMBL/GenBank/DDBJ databases">
        <title>Complete and WGS of Bordetella genogroups.</title>
        <authorList>
            <person name="Spilker T."/>
            <person name="LiPuma J."/>
        </authorList>
    </citation>
    <scope>NUCLEOTIDE SEQUENCE [LARGE SCALE GENOMIC DNA]</scope>
    <source>
        <strain evidence="3 4">AU17164</strain>
    </source>
</reference>
<dbReference type="PANTHER" id="PTHR42783">
    <property type="entry name" value="GLUTAMATE SYNTHASE [NADPH] SMALL CHAIN"/>
    <property type="match status" value="1"/>
</dbReference>
<dbReference type="SUPFAM" id="SSF54862">
    <property type="entry name" value="4Fe-4S ferredoxins"/>
    <property type="match status" value="1"/>
</dbReference>
<dbReference type="RefSeq" id="WP_086072897.1">
    <property type="nucleotide sequence ID" value="NZ_CP021109.1"/>
</dbReference>
<feature type="region of interest" description="Disordered" evidence="1">
    <location>
        <begin position="536"/>
        <end position="557"/>
    </location>
</feature>
<feature type="domain" description="4Fe-4S ferredoxin-type" evidence="2">
    <location>
        <begin position="839"/>
        <end position="870"/>
    </location>
</feature>
<dbReference type="CDD" id="cd10551">
    <property type="entry name" value="PsrB"/>
    <property type="match status" value="1"/>
</dbReference>
<dbReference type="Pfam" id="PF12838">
    <property type="entry name" value="Fer4_7"/>
    <property type="match status" value="1"/>
</dbReference>
<organism evidence="3 4">
    <name type="scientific">Bordetella genomosp. 9</name>
    <dbReference type="NCBI Taxonomy" id="1416803"/>
    <lineage>
        <taxon>Bacteria</taxon>
        <taxon>Pseudomonadati</taxon>
        <taxon>Pseudomonadota</taxon>
        <taxon>Betaproteobacteria</taxon>
        <taxon>Burkholderiales</taxon>
        <taxon>Alcaligenaceae</taxon>
        <taxon>Bordetella</taxon>
    </lineage>
</organism>
<dbReference type="SUPFAM" id="SSF50692">
    <property type="entry name" value="ADC-like"/>
    <property type="match status" value="1"/>
</dbReference>
<feature type="region of interest" description="Disordered" evidence="1">
    <location>
        <begin position="1"/>
        <end position="25"/>
    </location>
</feature>
<evidence type="ECO:0000256" key="1">
    <source>
        <dbReference type="SAM" id="MobiDB-lite"/>
    </source>
</evidence>
<dbReference type="Gene3D" id="3.40.50.740">
    <property type="match status" value="1"/>
</dbReference>
<keyword evidence="4" id="KW-1185">Reference proteome</keyword>
<dbReference type="CDD" id="cd02784">
    <property type="entry name" value="MopB_CT_PHLH"/>
    <property type="match status" value="1"/>
</dbReference>
<dbReference type="Gene3D" id="2.40.40.20">
    <property type="match status" value="1"/>
</dbReference>
<feature type="domain" description="4Fe-4S ferredoxin-type" evidence="2">
    <location>
        <begin position="763"/>
        <end position="794"/>
    </location>
</feature>
<dbReference type="InterPro" id="IPR009010">
    <property type="entry name" value="Asp_de-COase-like_dom_sf"/>
</dbReference>
<dbReference type="Gene3D" id="3.30.70.20">
    <property type="match status" value="2"/>
</dbReference>
<dbReference type="AlphaFoldDB" id="A0A1W6Z296"/>
<name>A0A1W6Z296_9BORD</name>
<dbReference type="PROSITE" id="PS51379">
    <property type="entry name" value="4FE4S_FER_2"/>
    <property type="match status" value="2"/>
</dbReference>